<evidence type="ECO:0000256" key="6">
    <source>
        <dbReference type="SAM" id="MobiDB-lite"/>
    </source>
</evidence>
<feature type="transmembrane region" description="Helical" evidence="7">
    <location>
        <begin position="168"/>
        <end position="189"/>
    </location>
</feature>
<feature type="transmembrane region" description="Helical" evidence="7">
    <location>
        <begin position="309"/>
        <end position="328"/>
    </location>
</feature>
<dbReference type="SUPFAM" id="SSF103473">
    <property type="entry name" value="MFS general substrate transporter"/>
    <property type="match status" value="1"/>
</dbReference>
<evidence type="ECO:0000256" key="3">
    <source>
        <dbReference type="ARBA" id="ARBA00022692"/>
    </source>
</evidence>
<reference evidence="9" key="1">
    <citation type="submission" date="2022-09" db="EMBL/GenBank/DDBJ databases">
        <title>The genome sequence of Rhodococcus aetherivorans N1.</title>
        <authorList>
            <person name="Jiang W."/>
        </authorList>
    </citation>
    <scope>NUCLEOTIDE SEQUENCE</scope>
    <source>
        <strain evidence="9">N1</strain>
    </source>
</reference>
<feature type="domain" description="Major facilitator superfamily (MFS) profile" evidence="8">
    <location>
        <begin position="16"/>
        <end position="463"/>
    </location>
</feature>
<dbReference type="Pfam" id="PF07690">
    <property type="entry name" value="MFS_1"/>
    <property type="match status" value="1"/>
</dbReference>
<feature type="transmembrane region" description="Helical" evidence="7">
    <location>
        <begin position="12"/>
        <end position="31"/>
    </location>
</feature>
<dbReference type="PANTHER" id="PTHR42718:SF9">
    <property type="entry name" value="MAJOR FACILITATOR SUPERFAMILY MULTIDRUG TRANSPORTER MFSC"/>
    <property type="match status" value="1"/>
</dbReference>
<keyword evidence="2" id="KW-0813">Transport</keyword>
<evidence type="ECO:0000256" key="5">
    <source>
        <dbReference type="ARBA" id="ARBA00023136"/>
    </source>
</evidence>
<dbReference type="InterPro" id="IPR011701">
    <property type="entry name" value="MFS"/>
</dbReference>
<dbReference type="Gene3D" id="1.20.1250.20">
    <property type="entry name" value="MFS general substrate transporter like domains"/>
    <property type="match status" value="1"/>
</dbReference>
<feature type="transmembrane region" description="Helical" evidence="7">
    <location>
        <begin position="364"/>
        <end position="385"/>
    </location>
</feature>
<comment type="subcellular location">
    <subcellularLocation>
        <location evidence="1">Cell membrane</location>
        <topology evidence="1">Multi-pass membrane protein</topology>
    </subcellularLocation>
</comment>
<dbReference type="EMBL" id="CP106982">
    <property type="protein sequence ID" value="UYF95108.1"/>
    <property type="molecule type" value="Genomic_DNA"/>
</dbReference>
<feature type="transmembrane region" description="Helical" evidence="7">
    <location>
        <begin position="397"/>
        <end position="419"/>
    </location>
</feature>
<protein>
    <submittedName>
        <fullName evidence="9">MFS transporter</fullName>
    </submittedName>
</protein>
<evidence type="ECO:0000256" key="2">
    <source>
        <dbReference type="ARBA" id="ARBA00022448"/>
    </source>
</evidence>
<evidence type="ECO:0000313" key="9">
    <source>
        <dbReference type="EMBL" id="UYF95108.1"/>
    </source>
</evidence>
<feature type="transmembrane region" description="Helical" evidence="7">
    <location>
        <begin position="112"/>
        <end position="128"/>
    </location>
</feature>
<evidence type="ECO:0000313" key="10">
    <source>
        <dbReference type="Proteomes" id="UP001163947"/>
    </source>
</evidence>
<organism evidence="9 10">
    <name type="scientific">Rhodococcus aetherivorans</name>
    <dbReference type="NCBI Taxonomy" id="191292"/>
    <lineage>
        <taxon>Bacteria</taxon>
        <taxon>Bacillati</taxon>
        <taxon>Actinomycetota</taxon>
        <taxon>Actinomycetes</taxon>
        <taxon>Mycobacteriales</taxon>
        <taxon>Nocardiaceae</taxon>
        <taxon>Rhodococcus</taxon>
    </lineage>
</organism>
<dbReference type="Proteomes" id="UP001163947">
    <property type="component" value="Chromosome"/>
</dbReference>
<proteinExistence type="predicted"/>
<name>A0AA46NWE6_9NOCA</name>
<dbReference type="Gene3D" id="1.20.1720.10">
    <property type="entry name" value="Multidrug resistance protein D"/>
    <property type="match status" value="1"/>
</dbReference>
<feature type="transmembrane region" description="Helical" evidence="7">
    <location>
        <begin position="140"/>
        <end position="162"/>
    </location>
</feature>
<dbReference type="InterPro" id="IPR036259">
    <property type="entry name" value="MFS_trans_sf"/>
</dbReference>
<feature type="region of interest" description="Disordered" evidence="6">
    <location>
        <begin position="469"/>
        <end position="489"/>
    </location>
</feature>
<dbReference type="GeneID" id="83619723"/>
<dbReference type="RefSeq" id="WP_168580169.1">
    <property type="nucleotide sequence ID" value="NZ_CP106982.1"/>
</dbReference>
<keyword evidence="3 7" id="KW-0812">Transmembrane</keyword>
<feature type="transmembrane region" description="Helical" evidence="7">
    <location>
        <begin position="269"/>
        <end position="289"/>
    </location>
</feature>
<evidence type="ECO:0000256" key="4">
    <source>
        <dbReference type="ARBA" id="ARBA00022989"/>
    </source>
</evidence>
<feature type="transmembrane region" description="Helical" evidence="7">
    <location>
        <begin position="83"/>
        <end position="106"/>
    </location>
</feature>
<keyword evidence="5 7" id="KW-0472">Membrane</keyword>
<sequence length="489" mass="50328">MTRSDQSCRPSISPTLTLAVVIASVFAYKGLETILSPALPLIQTSLGASEAQIAWVITGVLLVGAVATPLVGRLSDIRDKKTILLWVLGIVALGTAVSGLSVSVLMLTIGQLLQGVGLAVVPLTFGIIRDTQTEQRIKSGNGAVIGFIYAGTAFALVGSGLMVSILPWRWLFSIPFAILVIIFFAATRFVPPCPPANHGRVDYSGAALLGTGMAVILVGITKAPDWGWLSVEFGAALLICVAFFSAFAIVELRSPEPLIELRLLATRPLAVSCLTYMLVGFGTNALFLAVPMLVQQPAITGYGLGATEFATSLLLLPIGLVGAVAAPITGWLDGRIGGRLTMIGGVLLTGVAFALLLVANGNFIVVLCATILIGASGGITLTQAMNTVALTSPASRIGAFSGLAFVVKAVGGTLGVQLAGSILATGSTENAPSWGSFTIVFVMGIGVSVLVAMSCLLLPAKPTGVFEPAKRSDVKEPVGQAPVEQSTTS</sequence>
<dbReference type="GO" id="GO:0005886">
    <property type="term" value="C:plasma membrane"/>
    <property type="evidence" value="ECO:0007669"/>
    <property type="project" value="UniProtKB-SubCell"/>
</dbReference>
<evidence type="ECO:0000259" key="8">
    <source>
        <dbReference type="PROSITE" id="PS50850"/>
    </source>
</evidence>
<accession>A0AA46NWE6</accession>
<gene>
    <name evidence="9" type="ORF">OCS65_04860</name>
</gene>
<dbReference type="AlphaFoldDB" id="A0AA46NWE6"/>
<feature type="transmembrane region" description="Helical" evidence="7">
    <location>
        <begin position="201"/>
        <end position="220"/>
    </location>
</feature>
<feature type="transmembrane region" description="Helical" evidence="7">
    <location>
        <begin position="226"/>
        <end position="249"/>
    </location>
</feature>
<dbReference type="PROSITE" id="PS50850">
    <property type="entry name" value="MFS"/>
    <property type="match status" value="1"/>
</dbReference>
<keyword evidence="4 7" id="KW-1133">Transmembrane helix</keyword>
<dbReference type="InterPro" id="IPR020846">
    <property type="entry name" value="MFS_dom"/>
</dbReference>
<dbReference type="GO" id="GO:0022857">
    <property type="term" value="F:transmembrane transporter activity"/>
    <property type="evidence" value="ECO:0007669"/>
    <property type="project" value="InterPro"/>
</dbReference>
<feature type="transmembrane region" description="Helical" evidence="7">
    <location>
        <begin position="439"/>
        <end position="460"/>
    </location>
</feature>
<evidence type="ECO:0000256" key="7">
    <source>
        <dbReference type="SAM" id="Phobius"/>
    </source>
</evidence>
<feature type="transmembrane region" description="Helical" evidence="7">
    <location>
        <begin position="51"/>
        <end position="71"/>
    </location>
</feature>
<evidence type="ECO:0000256" key="1">
    <source>
        <dbReference type="ARBA" id="ARBA00004651"/>
    </source>
</evidence>
<dbReference type="PANTHER" id="PTHR42718">
    <property type="entry name" value="MAJOR FACILITATOR SUPERFAMILY MULTIDRUG TRANSPORTER MFSC"/>
    <property type="match status" value="1"/>
</dbReference>
<feature type="transmembrane region" description="Helical" evidence="7">
    <location>
        <begin position="340"/>
        <end position="358"/>
    </location>
</feature>